<accession>A0A0G4F775</accession>
<feature type="region of interest" description="Disordered" evidence="1">
    <location>
        <begin position="20"/>
        <end position="75"/>
    </location>
</feature>
<reference evidence="2" key="1">
    <citation type="submission" date="2014-11" db="EMBL/GenBank/DDBJ databases">
        <authorList>
            <person name="Otto D Thomas"/>
            <person name="Naeem Raeece"/>
        </authorList>
    </citation>
    <scope>NUCLEOTIDE SEQUENCE</scope>
</reference>
<evidence type="ECO:0000256" key="1">
    <source>
        <dbReference type="SAM" id="MobiDB-lite"/>
    </source>
</evidence>
<dbReference type="EMBL" id="CDMZ01000163">
    <property type="protein sequence ID" value="CEM08105.1"/>
    <property type="molecule type" value="Genomic_DNA"/>
</dbReference>
<sequence length="75" mass="8451">MIDRQVIGLRTRIFIFRGGASKSQKAMPRKPLGSGGTLEMPIYGPMESGLQEGESEEEMQQGEEEEEEEAPPRRR</sequence>
<dbReference type="VEuPathDB" id="CryptoDB:Cvel_15481"/>
<protein>
    <submittedName>
        <fullName evidence="2">Uncharacterized protein</fullName>
    </submittedName>
</protein>
<organism evidence="2">
    <name type="scientific">Chromera velia CCMP2878</name>
    <dbReference type="NCBI Taxonomy" id="1169474"/>
    <lineage>
        <taxon>Eukaryota</taxon>
        <taxon>Sar</taxon>
        <taxon>Alveolata</taxon>
        <taxon>Colpodellida</taxon>
        <taxon>Chromeraceae</taxon>
        <taxon>Chromera</taxon>
    </lineage>
</organism>
<evidence type="ECO:0000313" key="2">
    <source>
        <dbReference type="EMBL" id="CEM08105.1"/>
    </source>
</evidence>
<dbReference type="AlphaFoldDB" id="A0A0G4F775"/>
<proteinExistence type="predicted"/>
<feature type="compositionally biased region" description="Acidic residues" evidence="1">
    <location>
        <begin position="53"/>
        <end position="69"/>
    </location>
</feature>
<gene>
    <name evidence="2" type="ORF">Cvel_15481</name>
</gene>
<name>A0A0G4F775_9ALVE</name>